<keyword evidence="1" id="KW-1133">Transmembrane helix</keyword>
<gene>
    <name evidence="2" type="ORF">C361_00192</name>
</gene>
<reference evidence="2 3" key="1">
    <citation type="submission" date="2017-06" db="EMBL/GenBank/DDBJ databases">
        <title>Global population genomics of the pathogenic fungus Cryptococcus neoformans var. grubii.</title>
        <authorList>
            <person name="Cuomo C."/>
            <person name="Litvintseva A."/>
            <person name="Chen Y."/>
            <person name="Young S."/>
            <person name="Zeng Q."/>
            <person name="Chapman S."/>
            <person name="Gujja S."/>
            <person name="Saif S."/>
            <person name="Birren B."/>
        </authorList>
    </citation>
    <scope>NUCLEOTIDE SEQUENCE [LARGE SCALE GENOMIC DNA]</scope>
    <source>
        <strain evidence="2 3">Tu259-1</strain>
    </source>
</reference>
<evidence type="ECO:0000313" key="3">
    <source>
        <dbReference type="Proteomes" id="UP000199727"/>
    </source>
</evidence>
<evidence type="ECO:0000256" key="1">
    <source>
        <dbReference type="SAM" id="Phobius"/>
    </source>
</evidence>
<proteinExistence type="predicted"/>
<keyword evidence="1" id="KW-0812">Transmembrane</keyword>
<accession>A0A854QLQ2</accession>
<keyword evidence="1" id="KW-0472">Membrane</keyword>
<dbReference type="Proteomes" id="UP000199727">
    <property type="component" value="Unassembled WGS sequence"/>
</dbReference>
<protein>
    <submittedName>
        <fullName evidence="2">Uncharacterized protein</fullName>
    </submittedName>
</protein>
<organism evidence="2 3">
    <name type="scientific">Cryptococcus neoformans Tu259-1</name>
    <dbReference type="NCBI Taxonomy" id="1230072"/>
    <lineage>
        <taxon>Eukaryota</taxon>
        <taxon>Fungi</taxon>
        <taxon>Dikarya</taxon>
        <taxon>Basidiomycota</taxon>
        <taxon>Agaricomycotina</taxon>
        <taxon>Tremellomycetes</taxon>
        <taxon>Tremellales</taxon>
        <taxon>Cryptococcaceae</taxon>
        <taxon>Cryptococcus</taxon>
        <taxon>Cryptococcus neoformans species complex</taxon>
    </lineage>
</organism>
<sequence length="120" mass="13378">MESKGKAAAGRQLTSLQEDWKHIRYLIIDETMVGLGLALTDKRLREIFPHRNVWFGGLIVIVCGAFGLNLSGLYLAKKSILRISALHTCHGAMQKLRPKPPPLSAAAPKHLHLRRPRPIV</sequence>
<dbReference type="EMBL" id="AMKT01000005">
    <property type="protein sequence ID" value="OXG30359.1"/>
    <property type="molecule type" value="Genomic_DNA"/>
</dbReference>
<name>A0A854QLQ2_CRYNE</name>
<feature type="transmembrane region" description="Helical" evidence="1">
    <location>
        <begin position="53"/>
        <end position="76"/>
    </location>
</feature>
<dbReference type="AlphaFoldDB" id="A0A854QLQ2"/>
<comment type="caution">
    <text evidence="2">The sequence shown here is derived from an EMBL/GenBank/DDBJ whole genome shotgun (WGS) entry which is preliminary data.</text>
</comment>
<evidence type="ECO:0000313" key="2">
    <source>
        <dbReference type="EMBL" id="OXG30359.1"/>
    </source>
</evidence>
<dbReference type="OrthoDB" id="2869144at2759"/>